<accession>A0A1I3P775</accession>
<evidence type="ECO:0000256" key="3">
    <source>
        <dbReference type="ARBA" id="ARBA00022989"/>
    </source>
</evidence>
<evidence type="ECO:0000256" key="4">
    <source>
        <dbReference type="ARBA" id="ARBA00023136"/>
    </source>
</evidence>
<feature type="transmembrane region" description="Helical" evidence="5">
    <location>
        <begin position="59"/>
        <end position="77"/>
    </location>
</feature>
<evidence type="ECO:0000313" key="6">
    <source>
        <dbReference type="EMBL" id="SFJ17187.1"/>
    </source>
</evidence>
<comment type="subcellular location">
    <subcellularLocation>
        <location evidence="1">Membrane</location>
        <topology evidence="1">Multi-pass membrane protein</topology>
    </subcellularLocation>
</comment>
<dbReference type="PANTHER" id="PTHR30249:SF3">
    <property type="entry name" value="MUREIN HYDROLASE EXPORT REGULATOR"/>
    <property type="match status" value="1"/>
</dbReference>
<dbReference type="Proteomes" id="UP000199545">
    <property type="component" value="Unassembled WGS sequence"/>
</dbReference>
<dbReference type="PANTHER" id="PTHR30249">
    <property type="entry name" value="PUTATIVE SEROTONIN TRANSPORTER"/>
    <property type="match status" value="1"/>
</dbReference>
<feature type="transmembrane region" description="Helical" evidence="5">
    <location>
        <begin position="204"/>
        <end position="224"/>
    </location>
</feature>
<keyword evidence="4 5" id="KW-0472">Membrane</keyword>
<dbReference type="InterPro" id="IPR007300">
    <property type="entry name" value="CidB/LrgB"/>
</dbReference>
<dbReference type="EMBL" id="FORR01000005">
    <property type="protein sequence ID" value="SFJ17187.1"/>
    <property type="molecule type" value="Genomic_DNA"/>
</dbReference>
<name>A0A1I3P775_9BACL</name>
<proteinExistence type="predicted"/>
<feature type="transmembrane region" description="Helical" evidence="5">
    <location>
        <begin position="26"/>
        <end position="47"/>
    </location>
</feature>
<feature type="transmembrane region" description="Helical" evidence="5">
    <location>
        <begin position="89"/>
        <end position="113"/>
    </location>
</feature>
<reference evidence="6 7" key="1">
    <citation type="submission" date="2016-10" db="EMBL/GenBank/DDBJ databases">
        <authorList>
            <person name="de Groot N.N."/>
        </authorList>
    </citation>
    <scope>NUCLEOTIDE SEQUENCE [LARGE SCALE GENOMIC DNA]</scope>
    <source>
        <strain evidence="6 7">DSM 44778</strain>
    </source>
</reference>
<sequence length="232" mass="26137">MKVWISLIMTIMIYLLFKNIYRKWKVIVLIPVFICPLFFIFLLIIMDFPYEQYHQGTKWLTYLLQPATVAFAVPMYKHWHLLKKNMVEILSGVLFGVTFSVFVTMFFSLLFGFSSFITHSLVPRSITTPIAVTITEKIGGNASLTAAFVILTGITGLMLGQFLIRLLRLKTPLAKGMMFGVGAHGIGTSKAFEIGEIEGTFSSLAMILAAIFGVFFIPLLAPLVEKFFALWI</sequence>
<gene>
    <name evidence="6" type="ORF">SAMN05421852_105112</name>
</gene>
<keyword evidence="2 5" id="KW-0812">Transmembrane</keyword>
<keyword evidence="7" id="KW-1185">Reference proteome</keyword>
<protein>
    <submittedName>
        <fullName evidence="6">TIGR00659 family protein</fullName>
    </submittedName>
</protein>
<evidence type="ECO:0000256" key="5">
    <source>
        <dbReference type="SAM" id="Phobius"/>
    </source>
</evidence>
<dbReference type="STRING" id="46223.SAMN05421852_105112"/>
<dbReference type="RefSeq" id="WP_245739771.1">
    <property type="nucleotide sequence ID" value="NZ_FORR01000005.1"/>
</dbReference>
<evidence type="ECO:0000313" key="7">
    <source>
        <dbReference type="Proteomes" id="UP000199545"/>
    </source>
</evidence>
<feature type="transmembrane region" description="Helical" evidence="5">
    <location>
        <begin position="146"/>
        <end position="167"/>
    </location>
</feature>
<keyword evidence="3 5" id="KW-1133">Transmembrane helix</keyword>
<evidence type="ECO:0000256" key="1">
    <source>
        <dbReference type="ARBA" id="ARBA00004141"/>
    </source>
</evidence>
<dbReference type="Pfam" id="PF04172">
    <property type="entry name" value="LrgB"/>
    <property type="match status" value="1"/>
</dbReference>
<organism evidence="6 7">
    <name type="scientific">Thermoflavimicrobium dichotomicum</name>
    <dbReference type="NCBI Taxonomy" id="46223"/>
    <lineage>
        <taxon>Bacteria</taxon>
        <taxon>Bacillati</taxon>
        <taxon>Bacillota</taxon>
        <taxon>Bacilli</taxon>
        <taxon>Bacillales</taxon>
        <taxon>Thermoactinomycetaceae</taxon>
        <taxon>Thermoflavimicrobium</taxon>
    </lineage>
</organism>
<evidence type="ECO:0000256" key="2">
    <source>
        <dbReference type="ARBA" id="ARBA00022692"/>
    </source>
</evidence>
<dbReference type="AlphaFoldDB" id="A0A1I3P775"/>
<dbReference type="GO" id="GO:0016020">
    <property type="term" value="C:membrane"/>
    <property type="evidence" value="ECO:0007669"/>
    <property type="project" value="UniProtKB-SubCell"/>
</dbReference>